<proteinExistence type="predicted"/>
<accession>A0ABD2Q0P0</accession>
<dbReference type="AlphaFoldDB" id="A0ABD2Q0P0"/>
<gene>
    <name evidence="1" type="ORF">Ciccas_008187</name>
</gene>
<protein>
    <submittedName>
        <fullName evidence="1">Uncharacterized protein</fullName>
    </submittedName>
</protein>
<dbReference type="Proteomes" id="UP001626550">
    <property type="component" value="Unassembled WGS sequence"/>
</dbReference>
<evidence type="ECO:0000313" key="1">
    <source>
        <dbReference type="EMBL" id="KAL3313214.1"/>
    </source>
</evidence>
<evidence type="ECO:0000313" key="2">
    <source>
        <dbReference type="Proteomes" id="UP001626550"/>
    </source>
</evidence>
<comment type="caution">
    <text evidence="1">The sequence shown here is derived from an EMBL/GenBank/DDBJ whole genome shotgun (WGS) entry which is preliminary data.</text>
</comment>
<reference evidence="1 2" key="1">
    <citation type="submission" date="2024-11" db="EMBL/GenBank/DDBJ databases">
        <title>Adaptive evolution of stress response genes in parasites aligns with host niche diversity.</title>
        <authorList>
            <person name="Hahn C."/>
            <person name="Resl P."/>
        </authorList>
    </citation>
    <scope>NUCLEOTIDE SEQUENCE [LARGE SCALE GENOMIC DNA]</scope>
    <source>
        <strain evidence="1">EGGRZ-B1_66</strain>
        <tissue evidence="1">Body</tissue>
    </source>
</reference>
<name>A0ABD2Q0P0_9PLAT</name>
<sequence length="118" mass="13754">MNGLDYLRQETGTRFELKSFPHQVEIRPAKASTVVAMLWRRIIQHERNYPNMSHNYSVEKRGLAKQEILVLKSADLVLRIYLEVGLFIASGLDVVALIRCIERLISNFYNKSLFIPKY</sequence>
<keyword evidence="2" id="KW-1185">Reference proteome</keyword>
<dbReference type="EMBL" id="JBJKFK010001393">
    <property type="protein sequence ID" value="KAL3313214.1"/>
    <property type="molecule type" value="Genomic_DNA"/>
</dbReference>
<organism evidence="1 2">
    <name type="scientific">Cichlidogyrus casuarinus</name>
    <dbReference type="NCBI Taxonomy" id="1844966"/>
    <lineage>
        <taxon>Eukaryota</taxon>
        <taxon>Metazoa</taxon>
        <taxon>Spiralia</taxon>
        <taxon>Lophotrochozoa</taxon>
        <taxon>Platyhelminthes</taxon>
        <taxon>Monogenea</taxon>
        <taxon>Monopisthocotylea</taxon>
        <taxon>Dactylogyridea</taxon>
        <taxon>Ancyrocephalidae</taxon>
        <taxon>Cichlidogyrus</taxon>
    </lineage>
</organism>